<dbReference type="Gene3D" id="2.60.40.420">
    <property type="entry name" value="Cupredoxins - blue copper proteins"/>
    <property type="match status" value="1"/>
</dbReference>
<keyword evidence="25" id="KW-1185">Reference proteome</keyword>
<evidence type="ECO:0000256" key="9">
    <source>
        <dbReference type="ARBA" id="ARBA00022982"/>
    </source>
</evidence>
<evidence type="ECO:0000256" key="10">
    <source>
        <dbReference type="ARBA" id="ARBA00022989"/>
    </source>
</evidence>
<dbReference type="InterPro" id="IPR036257">
    <property type="entry name" value="Cyt_c_oxidase_su2_TM_sf"/>
</dbReference>
<evidence type="ECO:0000256" key="13">
    <source>
        <dbReference type="ARBA" id="ARBA00023136"/>
    </source>
</evidence>
<dbReference type="Gene3D" id="1.10.287.90">
    <property type="match status" value="1"/>
</dbReference>
<comment type="function">
    <text evidence="14 18">Subunits I and II form the functional core of the enzyme complex. Electrons originating in cytochrome c are transferred via heme a and Cu(A) to the binuclear center formed by heme a3 and Cu(B).</text>
</comment>
<dbReference type="SUPFAM" id="SSF46626">
    <property type="entry name" value="Cytochrome c"/>
    <property type="match status" value="1"/>
</dbReference>
<evidence type="ECO:0000259" key="22">
    <source>
        <dbReference type="PROSITE" id="PS50999"/>
    </source>
</evidence>
<evidence type="ECO:0000256" key="4">
    <source>
        <dbReference type="ARBA" id="ARBA00022617"/>
    </source>
</evidence>
<dbReference type="Pfam" id="PF02790">
    <property type="entry name" value="COX2_TM"/>
    <property type="match status" value="1"/>
</dbReference>
<dbReference type="SUPFAM" id="SSF81464">
    <property type="entry name" value="Cytochrome c oxidase subunit II-like, transmembrane region"/>
    <property type="match status" value="1"/>
</dbReference>
<dbReference type="GO" id="GO:0042773">
    <property type="term" value="P:ATP synthesis coupled electron transport"/>
    <property type="evidence" value="ECO:0007669"/>
    <property type="project" value="TreeGrafter"/>
</dbReference>
<evidence type="ECO:0000256" key="3">
    <source>
        <dbReference type="ARBA" id="ARBA00022448"/>
    </source>
</evidence>
<evidence type="ECO:0000256" key="18">
    <source>
        <dbReference type="RuleBase" id="RU004024"/>
    </source>
</evidence>
<dbReference type="PANTHER" id="PTHR22888">
    <property type="entry name" value="CYTOCHROME C OXIDASE, SUBUNIT II"/>
    <property type="match status" value="1"/>
</dbReference>
<dbReference type="PROSITE" id="PS00078">
    <property type="entry name" value="COX2"/>
    <property type="match status" value="1"/>
</dbReference>
<proteinExistence type="inferred from homology"/>
<dbReference type="InterPro" id="IPR014222">
    <property type="entry name" value="Cyt_c_oxidase_su2"/>
</dbReference>
<dbReference type="EMBL" id="JACHNU010000002">
    <property type="protein sequence ID" value="MBB4662451.1"/>
    <property type="molecule type" value="Genomic_DNA"/>
</dbReference>
<evidence type="ECO:0000256" key="19">
    <source>
        <dbReference type="SAM" id="MobiDB-lite"/>
    </source>
</evidence>
<sequence length="352" mass="37453">MRRHPVAQMVIVGAIASAIGIVIALVIDWFPADAAEQAGPIDTLYDVLMIVSVPVFVLVTTVTLFAVWRFRMRPGQENEDGPPIHGNTRLEVIWTAVPAILLVSLCSYAYAVLVDIEEKHDDQLVVHVTGQQFAWRYRYPQPGGRAIETTALVLPKDRPVLFKVHAEDVIHDFWVPAFRVKIDAVPGITTEVRATPTKLGRYPVVCAELCGLGHAVMRSSVRVVTPAAYDRWLQEQTAPAGGEATGGATAGGEGEAGGGGGADLAALGRETFVSNCGSCHTLADAGTSGAAGPDLTTALRGQDEATLREDIVAPDARITEGYQAGVMPDNFAETLSAEQIDGLVAYLASVSR</sequence>
<feature type="domain" description="Cytochrome c" evidence="23">
    <location>
        <begin position="263"/>
        <end position="351"/>
    </location>
</feature>
<keyword evidence="13 20" id="KW-0472">Membrane</keyword>
<comment type="subcellular location">
    <subcellularLocation>
        <location evidence="17">Cell membrane</location>
        <topology evidence="17">Multi-pass membrane protein</topology>
    </subcellularLocation>
    <subcellularLocation>
        <location evidence="1">Membrane</location>
        <topology evidence="1">Multi-pass membrane protein</topology>
    </subcellularLocation>
</comment>
<dbReference type="InterPro" id="IPR002429">
    <property type="entry name" value="CcO_II-like_C"/>
</dbReference>
<evidence type="ECO:0000256" key="6">
    <source>
        <dbReference type="ARBA" id="ARBA00022692"/>
    </source>
</evidence>
<comment type="cofactor">
    <cofactor evidence="18">
        <name>Cu cation</name>
        <dbReference type="ChEBI" id="CHEBI:23378"/>
    </cofactor>
    <text evidence="18">Binds a copper A center.</text>
</comment>
<evidence type="ECO:0000256" key="16">
    <source>
        <dbReference type="PROSITE-ProRule" id="PRU00433"/>
    </source>
</evidence>
<keyword evidence="3 17" id="KW-0813">Transport</keyword>
<feature type="transmembrane region" description="Helical" evidence="20">
    <location>
        <begin position="47"/>
        <end position="68"/>
    </location>
</feature>
<dbReference type="EC" id="7.1.1.9" evidence="18"/>
<dbReference type="NCBIfam" id="TIGR02866">
    <property type="entry name" value="CoxB"/>
    <property type="match status" value="1"/>
</dbReference>
<dbReference type="Pfam" id="PF00116">
    <property type="entry name" value="COX2"/>
    <property type="match status" value="1"/>
</dbReference>
<dbReference type="PANTHER" id="PTHR22888:SF9">
    <property type="entry name" value="CYTOCHROME C OXIDASE SUBUNIT 2"/>
    <property type="match status" value="1"/>
</dbReference>
<evidence type="ECO:0000313" key="24">
    <source>
        <dbReference type="EMBL" id="MBB4662451.1"/>
    </source>
</evidence>
<dbReference type="InterPro" id="IPR036909">
    <property type="entry name" value="Cyt_c-like_dom_sf"/>
</dbReference>
<evidence type="ECO:0000256" key="14">
    <source>
        <dbReference type="ARBA" id="ARBA00024688"/>
    </source>
</evidence>
<accession>A0A840IDX8</accession>
<name>A0A840IDX8_9ACTN</name>
<dbReference type="Gene3D" id="1.10.760.10">
    <property type="entry name" value="Cytochrome c-like domain"/>
    <property type="match status" value="1"/>
</dbReference>
<evidence type="ECO:0000256" key="12">
    <source>
        <dbReference type="ARBA" id="ARBA00023008"/>
    </source>
</evidence>
<dbReference type="GO" id="GO:0005886">
    <property type="term" value="C:plasma membrane"/>
    <property type="evidence" value="ECO:0007669"/>
    <property type="project" value="UniProtKB-SubCell"/>
</dbReference>
<evidence type="ECO:0000256" key="5">
    <source>
        <dbReference type="ARBA" id="ARBA00022660"/>
    </source>
</evidence>
<dbReference type="InterPro" id="IPR009056">
    <property type="entry name" value="Cyt_c-like_dom"/>
</dbReference>
<gene>
    <name evidence="24" type="ORF">BDZ31_002037</name>
</gene>
<keyword evidence="9 17" id="KW-0249">Electron transport</keyword>
<feature type="domain" description="Cytochrome oxidase subunit II copper A binding" evidence="21">
    <location>
        <begin position="121"/>
        <end position="235"/>
    </location>
</feature>
<dbReference type="InterPro" id="IPR011759">
    <property type="entry name" value="Cyt_c_oxidase_su2_TM_dom"/>
</dbReference>
<feature type="region of interest" description="Disordered" evidence="19">
    <location>
        <begin position="238"/>
        <end position="261"/>
    </location>
</feature>
<dbReference type="Pfam" id="PF00034">
    <property type="entry name" value="Cytochrom_C"/>
    <property type="match status" value="1"/>
</dbReference>
<dbReference type="GO" id="GO:0005507">
    <property type="term" value="F:copper ion binding"/>
    <property type="evidence" value="ECO:0007669"/>
    <property type="project" value="InterPro"/>
</dbReference>
<organism evidence="24 25">
    <name type="scientific">Conexibacter arvalis</name>
    <dbReference type="NCBI Taxonomy" id="912552"/>
    <lineage>
        <taxon>Bacteria</taxon>
        <taxon>Bacillati</taxon>
        <taxon>Actinomycetota</taxon>
        <taxon>Thermoleophilia</taxon>
        <taxon>Solirubrobacterales</taxon>
        <taxon>Conexibacteraceae</taxon>
        <taxon>Conexibacter</taxon>
    </lineage>
</organism>
<feature type="transmembrane region" description="Helical" evidence="20">
    <location>
        <begin position="7"/>
        <end position="27"/>
    </location>
</feature>
<dbReference type="GO" id="GO:0020037">
    <property type="term" value="F:heme binding"/>
    <property type="evidence" value="ECO:0007669"/>
    <property type="project" value="InterPro"/>
</dbReference>
<feature type="domain" description="Cytochrome oxidase subunit II transmembrane region profile" evidence="22">
    <location>
        <begin position="21"/>
        <end position="120"/>
    </location>
</feature>
<evidence type="ECO:0000256" key="8">
    <source>
        <dbReference type="ARBA" id="ARBA00022967"/>
    </source>
</evidence>
<keyword evidence="12 18" id="KW-0186">Copper</keyword>
<dbReference type="GO" id="GO:0004129">
    <property type="term" value="F:cytochrome-c oxidase activity"/>
    <property type="evidence" value="ECO:0007669"/>
    <property type="project" value="UniProtKB-EC"/>
</dbReference>
<keyword evidence="6 17" id="KW-0812">Transmembrane</keyword>
<dbReference type="CDD" id="cd13919">
    <property type="entry name" value="CuRO_HCO_II_like_5"/>
    <property type="match status" value="1"/>
</dbReference>
<feature type="compositionally biased region" description="Gly residues" evidence="19">
    <location>
        <begin position="243"/>
        <end position="261"/>
    </location>
</feature>
<comment type="caution">
    <text evidence="24">The sequence shown here is derived from an EMBL/GenBank/DDBJ whole genome shotgun (WGS) entry which is preliminary data.</text>
</comment>
<reference evidence="24 25" key="1">
    <citation type="submission" date="2020-08" db="EMBL/GenBank/DDBJ databases">
        <title>Genomic Encyclopedia of Archaeal and Bacterial Type Strains, Phase II (KMG-II): from individual species to whole genera.</title>
        <authorList>
            <person name="Goeker M."/>
        </authorList>
    </citation>
    <scope>NUCLEOTIDE SEQUENCE [LARGE SCALE GENOMIC DNA]</scope>
    <source>
        <strain evidence="24 25">DSM 23288</strain>
    </source>
</reference>
<evidence type="ECO:0000256" key="7">
    <source>
        <dbReference type="ARBA" id="ARBA00022723"/>
    </source>
</evidence>
<keyword evidence="11 16" id="KW-0408">Iron</keyword>
<dbReference type="PROSITE" id="PS50999">
    <property type="entry name" value="COX2_TM"/>
    <property type="match status" value="1"/>
</dbReference>
<evidence type="ECO:0000259" key="23">
    <source>
        <dbReference type="PROSITE" id="PS51007"/>
    </source>
</evidence>
<dbReference type="InterPro" id="IPR045187">
    <property type="entry name" value="CcO_II"/>
</dbReference>
<dbReference type="AlphaFoldDB" id="A0A840IDX8"/>
<dbReference type="InterPro" id="IPR008972">
    <property type="entry name" value="Cupredoxin"/>
</dbReference>
<feature type="transmembrane region" description="Helical" evidence="20">
    <location>
        <begin position="92"/>
        <end position="113"/>
    </location>
</feature>
<keyword evidence="5 17" id="KW-0679">Respiratory chain</keyword>
<keyword evidence="10 20" id="KW-1133">Transmembrane helix</keyword>
<evidence type="ECO:0000256" key="1">
    <source>
        <dbReference type="ARBA" id="ARBA00004141"/>
    </source>
</evidence>
<comment type="catalytic activity">
    <reaction evidence="15 18">
        <text>4 Fe(II)-[cytochrome c] + O2 + 8 H(+)(in) = 4 Fe(III)-[cytochrome c] + 2 H2O + 4 H(+)(out)</text>
        <dbReference type="Rhea" id="RHEA:11436"/>
        <dbReference type="Rhea" id="RHEA-COMP:10350"/>
        <dbReference type="Rhea" id="RHEA-COMP:14399"/>
        <dbReference type="ChEBI" id="CHEBI:15377"/>
        <dbReference type="ChEBI" id="CHEBI:15378"/>
        <dbReference type="ChEBI" id="CHEBI:15379"/>
        <dbReference type="ChEBI" id="CHEBI:29033"/>
        <dbReference type="ChEBI" id="CHEBI:29034"/>
        <dbReference type="EC" id="7.1.1.9"/>
    </reaction>
</comment>
<keyword evidence="7 16" id="KW-0479">Metal-binding</keyword>
<dbReference type="Proteomes" id="UP000585272">
    <property type="component" value="Unassembled WGS sequence"/>
</dbReference>
<keyword evidence="8" id="KW-1278">Translocase</keyword>
<evidence type="ECO:0000256" key="15">
    <source>
        <dbReference type="ARBA" id="ARBA00047816"/>
    </source>
</evidence>
<dbReference type="PROSITE" id="PS51007">
    <property type="entry name" value="CYTC"/>
    <property type="match status" value="1"/>
</dbReference>
<evidence type="ECO:0000256" key="20">
    <source>
        <dbReference type="SAM" id="Phobius"/>
    </source>
</evidence>
<evidence type="ECO:0000256" key="17">
    <source>
        <dbReference type="RuleBase" id="RU000456"/>
    </source>
</evidence>
<evidence type="ECO:0000313" key="25">
    <source>
        <dbReference type="Proteomes" id="UP000585272"/>
    </source>
</evidence>
<keyword evidence="4 16" id="KW-0349">Heme</keyword>
<dbReference type="InterPro" id="IPR001505">
    <property type="entry name" value="Copper_CuA"/>
</dbReference>
<dbReference type="RefSeq" id="WP_183341650.1">
    <property type="nucleotide sequence ID" value="NZ_JACHNU010000002.1"/>
</dbReference>
<evidence type="ECO:0000256" key="11">
    <source>
        <dbReference type="ARBA" id="ARBA00023004"/>
    </source>
</evidence>
<evidence type="ECO:0000259" key="21">
    <source>
        <dbReference type="PROSITE" id="PS50857"/>
    </source>
</evidence>
<dbReference type="PROSITE" id="PS50857">
    <property type="entry name" value="COX2_CUA"/>
    <property type="match status" value="1"/>
</dbReference>
<dbReference type="SUPFAM" id="SSF49503">
    <property type="entry name" value="Cupredoxins"/>
    <property type="match status" value="1"/>
</dbReference>
<evidence type="ECO:0000256" key="2">
    <source>
        <dbReference type="ARBA" id="ARBA00007866"/>
    </source>
</evidence>
<dbReference type="GO" id="GO:0016491">
    <property type="term" value="F:oxidoreductase activity"/>
    <property type="evidence" value="ECO:0007669"/>
    <property type="project" value="InterPro"/>
</dbReference>
<comment type="similarity">
    <text evidence="2 17">Belongs to the cytochrome c oxidase subunit 2 family.</text>
</comment>
<protein>
    <recommendedName>
        <fullName evidence="18">Cytochrome c oxidase subunit 2</fullName>
        <ecNumber evidence="18">7.1.1.9</ecNumber>
    </recommendedName>
</protein>